<dbReference type="EMBL" id="OZ020110">
    <property type="protein sequence ID" value="CAK9263422.1"/>
    <property type="molecule type" value="Genomic_DNA"/>
</dbReference>
<gene>
    <name evidence="2" type="ORF">CSSPJE1EN1_LOCUS8900</name>
</gene>
<sequence length="295" mass="32034">MVKEIEELEKIKHIIEQPTNFLLQQQTLLPLLTQLKILSRNENHRQNMGEKVIASLICHISDQESGTKVQAEGANVILNLCYEKENVINVLNCGGASTLVEFISSNDEKLQANAAGALQSICFQPEGRKMVRNLGAISPLVDLLSAGSINVKARAVGCLHNISSDVDAIRTIRRKGGIKWLIKLLQSSQPSVCGSAAGALQNVSREVASRMIIKESDAISSLINLLTSSEVQTQICAAGALLNVLGPELCDENAPTKASIQHRRAFVKTITATLVASILQNTCFTKEAKRIIFQI</sequence>
<organism evidence="2 3">
    <name type="scientific">Sphagnum jensenii</name>
    <dbReference type="NCBI Taxonomy" id="128206"/>
    <lineage>
        <taxon>Eukaryota</taxon>
        <taxon>Viridiplantae</taxon>
        <taxon>Streptophyta</taxon>
        <taxon>Embryophyta</taxon>
        <taxon>Bryophyta</taxon>
        <taxon>Sphagnophytina</taxon>
        <taxon>Sphagnopsida</taxon>
        <taxon>Sphagnales</taxon>
        <taxon>Sphagnaceae</taxon>
        <taxon>Sphagnum</taxon>
    </lineage>
</organism>
<dbReference type="InterPro" id="IPR042856">
    <property type="entry name" value="RSP14"/>
</dbReference>
<protein>
    <submittedName>
        <fullName evidence="2">Uncharacterized protein</fullName>
    </submittedName>
</protein>
<dbReference type="Pfam" id="PF00514">
    <property type="entry name" value="Arm"/>
    <property type="match status" value="3"/>
</dbReference>
<feature type="repeat" description="ARM" evidence="1">
    <location>
        <begin position="94"/>
        <end position="136"/>
    </location>
</feature>
<dbReference type="PROSITE" id="PS50176">
    <property type="entry name" value="ARM_REPEAT"/>
    <property type="match status" value="3"/>
</dbReference>
<dbReference type="InterPro" id="IPR000225">
    <property type="entry name" value="Armadillo"/>
</dbReference>
<feature type="repeat" description="ARM" evidence="1">
    <location>
        <begin position="176"/>
        <end position="218"/>
    </location>
</feature>
<dbReference type="PANTHER" id="PTHR15599:SF3">
    <property type="entry name" value="ARMADILLO REPEAT-CONTAINING DOMAIN-CONTAINING PROTEIN"/>
    <property type="match status" value="1"/>
</dbReference>
<dbReference type="Proteomes" id="UP001497444">
    <property type="component" value="Chromosome 15"/>
</dbReference>
<evidence type="ECO:0000256" key="1">
    <source>
        <dbReference type="PROSITE-ProRule" id="PRU00259"/>
    </source>
</evidence>
<dbReference type="SMART" id="SM00185">
    <property type="entry name" value="ARM"/>
    <property type="match status" value="4"/>
</dbReference>
<dbReference type="PANTHER" id="PTHR15599">
    <property type="entry name" value="RTDR1"/>
    <property type="match status" value="1"/>
</dbReference>
<name>A0ABP0W9D0_9BRYO</name>
<feature type="repeat" description="ARM" evidence="1">
    <location>
        <begin position="135"/>
        <end position="177"/>
    </location>
</feature>
<evidence type="ECO:0000313" key="3">
    <source>
        <dbReference type="Proteomes" id="UP001497444"/>
    </source>
</evidence>
<keyword evidence="3" id="KW-1185">Reference proteome</keyword>
<dbReference type="InterPro" id="IPR016024">
    <property type="entry name" value="ARM-type_fold"/>
</dbReference>
<dbReference type="InterPro" id="IPR011989">
    <property type="entry name" value="ARM-like"/>
</dbReference>
<evidence type="ECO:0000313" key="2">
    <source>
        <dbReference type="EMBL" id="CAK9263422.1"/>
    </source>
</evidence>
<proteinExistence type="predicted"/>
<dbReference type="Gene3D" id="1.25.10.10">
    <property type="entry name" value="Leucine-rich Repeat Variant"/>
    <property type="match status" value="2"/>
</dbReference>
<dbReference type="SUPFAM" id="SSF48371">
    <property type="entry name" value="ARM repeat"/>
    <property type="match status" value="1"/>
</dbReference>
<accession>A0ABP0W9D0</accession>
<reference evidence="2" key="1">
    <citation type="submission" date="2024-02" db="EMBL/GenBank/DDBJ databases">
        <authorList>
            <consortium name="ELIXIR-Norway"/>
            <consortium name="Elixir Norway"/>
        </authorList>
    </citation>
    <scope>NUCLEOTIDE SEQUENCE</scope>
</reference>